<keyword evidence="2" id="KW-1133">Transmembrane helix</keyword>
<keyword evidence="2" id="KW-0472">Membrane</keyword>
<evidence type="ECO:0000313" key="3">
    <source>
        <dbReference type="EMBL" id="MFK4752341.1"/>
    </source>
</evidence>
<name>A0ABW8NHD1_9GAMM</name>
<feature type="region of interest" description="Disordered" evidence="1">
    <location>
        <begin position="53"/>
        <end position="72"/>
    </location>
</feature>
<evidence type="ECO:0000256" key="1">
    <source>
        <dbReference type="SAM" id="MobiDB-lite"/>
    </source>
</evidence>
<organism evidence="3 4">
    <name type="scientific">Oceanobacter antarcticus</name>
    <dbReference type="NCBI Taxonomy" id="3133425"/>
    <lineage>
        <taxon>Bacteria</taxon>
        <taxon>Pseudomonadati</taxon>
        <taxon>Pseudomonadota</taxon>
        <taxon>Gammaproteobacteria</taxon>
        <taxon>Oceanospirillales</taxon>
        <taxon>Oceanospirillaceae</taxon>
        <taxon>Oceanobacter</taxon>
    </lineage>
</organism>
<protein>
    <submittedName>
        <fullName evidence="3">Uncharacterized protein</fullName>
    </submittedName>
</protein>
<accession>A0ABW8NHD1</accession>
<evidence type="ECO:0000313" key="4">
    <source>
        <dbReference type="Proteomes" id="UP001620597"/>
    </source>
</evidence>
<keyword evidence="4" id="KW-1185">Reference proteome</keyword>
<proteinExistence type="predicted"/>
<gene>
    <name evidence="3" type="ORF">WG929_07955</name>
</gene>
<comment type="caution">
    <text evidence="3">The sequence shown here is derived from an EMBL/GenBank/DDBJ whole genome shotgun (WGS) entry which is preliminary data.</text>
</comment>
<dbReference type="RefSeq" id="WP_416205623.1">
    <property type="nucleotide sequence ID" value="NZ_JBBKTX010000008.1"/>
</dbReference>
<dbReference type="EMBL" id="JBBKTX010000008">
    <property type="protein sequence ID" value="MFK4752341.1"/>
    <property type="molecule type" value="Genomic_DNA"/>
</dbReference>
<dbReference type="Proteomes" id="UP001620597">
    <property type="component" value="Unassembled WGS sequence"/>
</dbReference>
<feature type="transmembrane region" description="Helical" evidence="2">
    <location>
        <begin position="20"/>
        <end position="38"/>
    </location>
</feature>
<sequence>MSDDPKGKHIPTPKPPRGPLAGLMILLGVVGLIVWLLLSYHENTPSPFHNELFFGPSDAAEPLDGQARKADS</sequence>
<keyword evidence="2" id="KW-0812">Transmembrane</keyword>
<evidence type="ECO:0000256" key="2">
    <source>
        <dbReference type="SAM" id="Phobius"/>
    </source>
</evidence>
<reference evidence="3 4" key="1">
    <citation type="submission" date="2024-03" db="EMBL/GenBank/DDBJ databases">
        <title>High-quality draft genome sequence of Oceanobacter sp. wDCs-4.</title>
        <authorList>
            <person name="Dong C."/>
        </authorList>
    </citation>
    <scope>NUCLEOTIDE SEQUENCE [LARGE SCALE GENOMIC DNA]</scope>
    <source>
        <strain evidence="4">wDCs-4</strain>
    </source>
</reference>